<dbReference type="AlphaFoldDB" id="A0A423VA36"/>
<dbReference type="EMBL" id="LJZO01000076">
    <property type="protein sequence ID" value="ROV87755.1"/>
    <property type="molecule type" value="Genomic_DNA"/>
</dbReference>
<accession>A0A423VA36</accession>
<dbReference type="PANTHER" id="PTHR37017">
    <property type="entry name" value="AB HYDROLASE-1 DOMAIN-CONTAINING PROTEIN-RELATED"/>
    <property type="match status" value="1"/>
</dbReference>
<dbReference type="Pfam" id="PF12697">
    <property type="entry name" value="Abhydrolase_6"/>
    <property type="match status" value="1"/>
</dbReference>
<dbReference type="SUPFAM" id="SSF53474">
    <property type="entry name" value="alpha/beta-Hydrolases"/>
    <property type="match status" value="1"/>
</dbReference>
<dbReference type="STRING" id="252740.A0A423VA36"/>
<evidence type="ECO:0000313" key="3">
    <source>
        <dbReference type="Proteomes" id="UP000284375"/>
    </source>
</evidence>
<dbReference type="Proteomes" id="UP000284375">
    <property type="component" value="Unassembled WGS sequence"/>
</dbReference>
<dbReference type="Gene3D" id="3.40.50.1820">
    <property type="entry name" value="alpha/beta hydrolase"/>
    <property type="match status" value="1"/>
</dbReference>
<proteinExistence type="predicted"/>
<evidence type="ECO:0000313" key="2">
    <source>
        <dbReference type="EMBL" id="ROV87755.1"/>
    </source>
</evidence>
<dbReference type="InterPro" id="IPR029058">
    <property type="entry name" value="AB_hydrolase_fold"/>
</dbReference>
<comment type="caution">
    <text evidence="2">The sequence shown here is derived from an EMBL/GenBank/DDBJ whole genome shotgun (WGS) entry which is preliminary data.</text>
</comment>
<name>A0A423VA36_CYTCH</name>
<keyword evidence="3" id="KW-1185">Reference proteome</keyword>
<organism evidence="2 3">
    <name type="scientific">Cytospora chrysosperma</name>
    <name type="common">Cytospora canker fungus</name>
    <name type="synonym">Sphaeria chrysosperma</name>
    <dbReference type="NCBI Taxonomy" id="252740"/>
    <lineage>
        <taxon>Eukaryota</taxon>
        <taxon>Fungi</taxon>
        <taxon>Dikarya</taxon>
        <taxon>Ascomycota</taxon>
        <taxon>Pezizomycotina</taxon>
        <taxon>Sordariomycetes</taxon>
        <taxon>Sordariomycetidae</taxon>
        <taxon>Diaporthales</taxon>
        <taxon>Cytosporaceae</taxon>
        <taxon>Cytospora</taxon>
    </lineage>
</organism>
<evidence type="ECO:0000259" key="1">
    <source>
        <dbReference type="Pfam" id="PF12697"/>
    </source>
</evidence>
<reference evidence="2 3" key="1">
    <citation type="submission" date="2015-09" db="EMBL/GenBank/DDBJ databases">
        <title>Host preference determinants of Valsa canker pathogens revealed by comparative genomics.</title>
        <authorList>
            <person name="Yin Z."/>
            <person name="Huang L."/>
        </authorList>
    </citation>
    <scope>NUCLEOTIDE SEQUENCE [LARGE SCALE GENOMIC DNA]</scope>
    <source>
        <strain evidence="2 3">YSFL</strain>
    </source>
</reference>
<dbReference type="PANTHER" id="PTHR37017:SF10">
    <property type="entry name" value="AB HYDROLASE-1 DOMAIN-CONTAINING PROTEIN"/>
    <property type="match status" value="1"/>
</dbReference>
<sequence length="258" mass="27989">MPVNKPTLVIIPGAFHTPESYGKLTTALESCGYEVHVPRLMTSNEARPPNADMTDDTRLIRSYVESLVRAGRTVVAIGHSYGAQVMSNALHGLGLEARASQGLKGGVATLVYMVGYALPEGMSTFDKFKEFGKLENVPLVFDMAEDHTIVLRDAPLSMGLRGPGIAEAEIEAYVKTLCRWHGKGMMQPLEKAAWREIPVAYIHTTNDLSIPTSEQQSMVEALEKAGRKVQTFTVESGHCPNFSATQGVVDAINKIVSG</sequence>
<dbReference type="OrthoDB" id="1263307at2759"/>
<feature type="domain" description="AB hydrolase-1" evidence="1">
    <location>
        <begin position="8"/>
        <end position="251"/>
    </location>
</feature>
<dbReference type="InterPro" id="IPR052897">
    <property type="entry name" value="Sec-Metab_Biosynth_Hydrolase"/>
</dbReference>
<dbReference type="InterPro" id="IPR000073">
    <property type="entry name" value="AB_hydrolase_1"/>
</dbReference>
<gene>
    <name evidence="2" type="ORF">VSDG_09707</name>
</gene>
<protein>
    <recommendedName>
        <fullName evidence="1">AB hydrolase-1 domain-containing protein</fullName>
    </recommendedName>
</protein>